<proteinExistence type="inferred from homology"/>
<evidence type="ECO:0000313" key="15">
    <source>
        <dbReference type="EMBL" id="SEH83362.1"/>
    </source>
</evidence>
<dbReference type="Proteomes" id="UP000182272">
    <property type="component" value="Chromosome I"/>
</dbReference>
<protein>
    <submittedName>
        <fullName evidence="15">Methyl-accepting chemotaxis protein</fullName>
    </submittedName>
</protein>
<dbReference type="InterPro" id="IPR003660">
    <property type="entry name" value="HAMP_dom"/>
</dbReference>
<dbReference type="PANTHER" id="PTHR32089:SF120">
    <property type="entry name" value="METHYL-ACCEPTING CHEMOTAXIS PROTEIN TLPQ"/>
    <property type="match status" value="1"/>
</dbReference>
<dbReference type="Pfam" id="PF16591">
    <property type="entry name" value="HBM"/>
    <property type="match status" value="1"/>
</dbReference>
<keyword evidence="6 12" id="KW-1133">Transmembrane helix</keyword>
<evidence type="ECO:0000256" key="1">
    <source>
        <dbReference type="ARBA" id="ARBA00004651"/>
    </source>
</evidence>
<feature type="domain" description="HAMP" evidence="14">
    <location>
        <begin position="255"/>
        <end position="301"/>
    </location>
</feature>
<dbReference type="PROSITE" id="PS50111">
    <property type="entry name" value="CHEMOTAXIS_TRANSDUC_2"/>
    <property type="match status" value="1"/>
</dbReference>
<comment type="similarity">
    <text evidence="9">Belongs to the methyl-accepting chemotaxis (MCP) protein family.</text>
</comment>
<organism evidence="15 16">
    <name type="scientific">Pseudomonas asplenii</name>
    <dbReference type="NCBI Taxonomy" id="53407"/>
    <lineage>
        <taxon>Bacteria</taxon>
        <taxon>Pseudomonadati</taxon>
        <taxon>Pseudomonadota</taxon>
        <taxon>Gammaproteobacteria</taxon>
        <taxon>Pseudomonadales</taxon>
        <taxon>Pseudomonadaceae</taxon>
        <taxon>Pseudomonas</taxon>
    </lineage>
</organism>
<dbReference type="PROSITE" id="PS50885">
    <property type="entry name" value="HAMP"/>
    <property type="match status" value="2"/>
</dbReference>
<evidence type="ECO:0000313" key="16">
    <source>
        <dbReference type="Proteomes" id="UP000182272"/>
    </source>
</evidence>
<dbReference type="OrthoDB" id="6434013at2"/>
<dbReference type="Pfam" id="PF00672">
    <property type="entry name" value="HAMP"/>
    <property type="match status" value="2"/>
</dbReference>
<evidence type="ECO:0000256" key="2">
    <source>
        <dbReference type="ARBA" id="ARBA00022475"/>
    </source>
</evidence>
<dbReference type="PANTHER" id="PTHR32089">
    <property type="entry name" value="METHYL-ACCEPTING CHEMOTAXIS PROTEIN MCPB"/>
    <property type="match status" value="1"/>
</dbReference>
<evidence type="ECO:0000256" key="12">
    <source>
        <dbReference type="SAM" id="Phobius"/>
    </source>
</evidence>
<name>A0A1H6L4N0_9PSED</name>
<dbReference type="Gene3D" id="1.20.1440.210">
    <property type="match status" value="1"/>
</dbReference>
<evidence type="ECO:0000256" key="7">
    <source>
        <dbReference type="ARBA" id="ARBA00023136"/>
    </source>
</evidence>
<sequence>MFPWLSHVLVNRSIRFKLVLGFGLVLQLTLVIAATGWYALQRSIDHSEQLSLMARLGQISRNVRSQRMAWRQLDDPQSHAELEPQLAEIERHLETLHGRIREPLYQQRLAQQGDHLRALRSTLGDLDPIHGNPDEADRLHERLENLGQALLDGIDALSQAQTQKRDQDANLSKRMLIIVASLALIIGTLSAWVISAQILIPLRRSLKIAEYIAAGDLSRDIRVERGDELGQLQQALQRMSLGLRELVVGISQETTRMASAARELSDNAAHTHLSIGHQRDEIDQVATAMKQMSSSVREVAQHAEATAQATSLAEQQSREGDRAVAEAITQIEHLEQEMQQCTEAMASLQQESDKIGGVLDVIKSVSLQTNLLALNATIEAARAGEAGRGFAVVADEVRCLAQHTQDSAEEIEALVAALQHDTARVAQRLDKSRNLTRSSVEASQHCGSKLEGISRSVSRIQAMNEQIAAAGEEQSVVAEQVSRSLLQVRDIAQRTAATSEKTATASAELACLGSRLQGLVGHLRA</sequence>
<dbReference type="CDD" id="cd06225">
    <property type="entry name" value="HAMP"/>
    <property type="match status" value="1"/>
</dbReference>
<accession>A0A1H6L4N0</accession>
<dbReference type="Pfam" id="PF00015">
    <property type="entry name" value="MCPsignal"/>
    <property type="match status" value="1"/>
</dbReference>
<evidence type="ECO:0000256" key="4">
    <source>
        <dbReference type="ARBA" id="ARBA00022500"/>
    </source>
</evidence>
<evidence type="ECO:0000256" key="6">
    <source>
        <dbReference type="ARBA" id="ARBA00022989"/>
    </source>
</evidence>
<dbReference type="CDD" id="cd11386">
    <property type="entry name" value="MCP_signal"/>
    <property type="match status" value="1"/>
</dbReference>
<evidence type="ECO:0000256" key="11">
    <source>
        <dbReference type="SAM" id="Coils"/>
    </source>
</evidence>
<dbReference type="SUPFAM" id="SSF58104">
    <property type="entry name" value="Methyl-accepting chemotaxis protein (MCP) signaling domain"/>
    <property type="match status" value="1"/>
</dbReference>
<dbReference type="Gene3D" id="1.10.287.950">
    <property type="entry name" value="Methyl-accepting chemotaxis protein"/>
    <property type="match status" value="1"/>
</dbReference>
<keyword evidence="2" id="KW-1003">Cell membrane</keyword>
<gene>
    <name evidence="15" type="ORF">SAMN05216581_0035</name>
</gene>
<evidence type="ECO:0000256" key="5">
    <source>
        <dbReference type="ARBA" id="ARBA00022692"/>
    </source>
</evidence>
<feature type="domain" description="Methyl-accepting transducer" evidence="13">
    <location>
        <begin position="253"/>
        <end position="489"/>
    </location>
</feature>
<keyword evidence="7 12" id="KW-0472">Membrane</keyword>
<feature type="domain" description="HAMP" evidence="14">
    <location>
        <begin position="196"/>
        <end position="248"/>
    </location>
</feature>
<dbReference type="InterPro" id="IPR032255">
    <property type="entry name" value="HBM"/>
</dbReference>
<dbReference type="EMBL" id="LT629972">
    <property type="protein sequence ID" value="SEH83362.1"/>
    <property type="molecule type" value="Genomic_DNA"/>
</dbReference>
<reference evidence="15 16" key="1">
    <citation type="submission" date="2016-10" db="EMBL/GenBank/DDBJ databases">
        <authorList>
            <person name="de Groot N.N."/>
        </authorList>
    </citation>
    <scope>NUCLEOTIDE SEQUENCE [LARGE SCALE GENOMIC DNA]</scope>
    <source>
        <strain evidence="15 16">LMG 2158</strain>
    </source>
</reference>
<dbReference type="RefSeq" id="WP_019360382.1">
    <property type="nucleotide sequence ID" value="NZ_LT629972.1"/>
</dbReference>
<dbReference type="FunFam" id="1.10.287.950:FF:000001">
    <property type="entry name" value="Methyl-accepting chemotaxis sensory transducer"/>
    <property type="match status" value="1"/>
</dbReference>
<feature type="transmembrane region" description="Helical" evidence="12">
    <location>
        <begin position="20"/>
        <end position="40"/>
    </location>
</feature>
<comment type="subcellular location">
    <subcellularLocation>
        <location evidence="1">Cell membrane</location>
        <topology evidence="1">Multi-pass membrane protein</topology>
    </subcellularLocation>
</comment>
<evidence type="ECO:0000256" key="8">
    <source>
        <dbReference type="ARBA" id="ARBA00023224"/>
    </source>
</evidence>
<keyword evidence="4" id="KW-0145">Chemotaxis</keyword>
<feature type="transmembrane region" description="Helical" evidence="12">
    <location>
        <begin position="175"/>
        <end position="200"/>
    </location>
</feature>
<dbReference type="SMART" id="SM00304">
    <property type="entry name" value="HAMP"/>
    <property type="match status" value="2"/>
</dbReference>
<keyword evidence="3" id="KW-0488">Methylation</keyword>
<keyword evidence="8 10" id="KW-0807">Transducer</keyword>
<evidence type="ECO:0000259" key="13">
    <source>
        <dbReference type="PROSITE" id="PS50111"/>
    </source>
</evidence>
<evidence type="ECO:0000259" key="14">
    <source>
        <dbReference type="PROSITE" id="PS50885"/>
    </source>
</evidence>
<dbReference type="InterPro" id="IPR004089">
    <property type="entry name" value="MCPsignal_dom"/>
</dbReference>
<dbReference type="GO" id="GO:0006935">
    <property type="term" value="P:chemotaxis"/>
    <property type="evidence" value="ECO:0007669"/>
    <property type="project" value="UniProtKB-KW"/>
</dbReference>
<dbReference type="AlphaFoldDB" id="A0A1H6L4N0"/>
<evidence type="ECO:0000256" key="9">
    <source>
        <dbReference type="ARBA" id="ARBA00029447"/>
    </source>
</evidence>
<evidence type="ECO:0000256" key="10">
    <source>
        <dbReference type="PROSITE-ProRule" id="PRU00284"/>
    </source>
</evidence>
<dbReference type="GO" id="GO:0005886">
    <property type="term" value="C:plasma membrane"/>
    <property type="evidence" value="ECO:0007669"/>
    <property type="project" value="UniProtKB-SubCell"/>
</dbReference>
<keyword evidence="11" id="KW-0175">Coiled coil</keyword>
<keyword evidence="5 12" id="KW-0812">Transmembrane</keyword>
<dbReference type="SMART" id="SM00283">
    <property type="entry name" value="MA"/>
    <property type="match status" value="1"/>
</dbReference>
<dbReference type="GO" id="GO:0007165">
    <property type="term" value="P:signal transduction"/>
    <property type="evidence" value="ECO:0007669"/>
    <property type="project" value="UniProtKB-KW"/>
</dbReference>
<feature type="coiled-coil region" evidence="11">
    <location>
        <begin position="324"/>
        <end position="351"/>
    </location>
</feature>
<evidence type="ECO:0000256" key="3">
    <source>
        <dbReference type="ARBA" id="ARBA00022481"/>
    </source>
</evidence>